<dbReference type="PANTHER" id="PTHR24411:SF55">
    <property type="entry name" value="SEGMENTATION PROTEIN CAP'N'COLLAR"/>
    <property type="match status" value="1"/>
</dbReference>
<keyword evidence="3" id="KW-0010">Activator</keyword>
<dbReference type="SMART" id="SM00338">
    <property type="entry name" value="BRLZ"/>
    <property type="match status" value="1"/>
</dbReference>
<keyword evidence="5" id="KW-0539">Nucleus</keyword>
<dbReference type="GO" id="GO:0000981">
    <property type="term" value="F:DNA-binding transcription factor activity, RNA polymerase II-specific"/>
    <property type="evidence" value="ECO:0007669"/>
    <property type="project" value="TreeGrafter"/>
</dbReference>
<feature type="region of interest" description="Disordered" evidence="6">
    <location>
        <begin position="292"/>
        <end position="313"/>
    </location>
</feature>
<keyword evidence="2" id="KW-0238">DNA-binding</keyword>
<dbReference type="InterPro" id="IPR008917">
    <property type="entry name" value="TF_DNA-bd_sf"/>
</dbReference>
<name>A0A0B7AVT5_9EUPU</name>
<evidence type="ECO:0000256" key="6">
    <source>
        <dbReference type="SAM" id="MobiDB-lite"/>
    </source>
</evidence>
<feature type="compositionally biased region" description="Polar residues" evidence="6">
    <location>
        <begin position="102"/>
        <end position="122"/>
    </location>
</feature>
<dbReference type="GO" id="GO:0005634">
    <property type="term" value="C:nucleus"/>
    <property type="evidence" value="ECO:0007669"/>
    <property type="project" value="TreeGrafter"/>
</dbReference>
<dbReference type="GO" id="GO:0000978">
    <property type="term" value="F:RNA polymerase II cis-regulatory region sequence-specific DNA binding"/>
    <property type="evidence" value="ECO:0007669"/>
    <property type="project" value="InterPro"/>
</dbReference>
<dbReference type="Pfam" id="PF03131">
    <property type="entry name" value="bZIP_Maf"/>
    <property type="match status" value="1"/>
</dbReference>
<feature type="compositionally biased region" description="Low complexity" evidence="6">
    <location>
        <begin position="67"/>
        <end position="96"/>
    </location>
</feature>
<protein>
    <recommendedName>
        <fullName evidence="7">BZIP domain-containing protein</fullName>
    </recommendedName>
</protein>
<dbReference type="PROSITE" id="PS50217">
    <property type="entry name" value="BZIP"/>
    <property type="match status" value="1"/>
</dbReference>
<feature type="compositionally biased region" description="Low complexity" evidence="6">
    <location>
        <begin position="292"/>
        <end position="303"/>
    </location>
</feature>
<evidence type="ECO:0000256" key="1">
    <source>
        <dbReference type="ARBA" id="ARBA00023015"/>
    </source>
</evidence>
<dbReference type="SUPFAM" id="SSF47454">
    <property type="entry name" value="A DNA-binding domain in eukaryotic transcription factors"/>
    <property type="match status" value="1"/>
</dbReference>
<sequence length="313" mass="35182">MEVWSQVFQIVSASVQDFGEPFDALEGATGGTEYNSSYGEMSDHFSKVSHLSESSNDSGFINQGAFSSSPSSSSSSYAGSPAGSHKGINSSTSSNDTENDLHSTQSVTHPYVTNNHTYNTPPGQVPREIKKYVQKEPSRKGPHSRDQRRAEELKIPLTIEDIIESPVETFNELLTKYKLNEAQLALIRDIRRRGKNKVAAQNCRKRKVGVIFNLTDEMSELQKMRDRLVVERAAMDRERRKMKEKFGHLYTHIFQSLRDDQGEPYDPSLYSLQQSSDGSVFLVPRNLTVNKNSNLLPSSNDSLGSKKRKSFDY</sequence>
<dbReference type="SUPFAM" id="SSF57959">
    <property type="entry name" value="Leucine zipper domain"/>
    <property type="match status" value="1"/>
</dbReference>
<keyword evidence="4" id="KW-0804">Transcription</keyword>
<dbReference type="InterPro" id="IPR046347">
    <property type="entry name" value="bZIP_sf"/>
</dbReference>
<gene>
    <name evidence="9" type="primary">ORF140939</name>
    <name evidence="8" type="synonym">ORF140935</name>
</gene>
<dbReference type="InterPro" id="IPR004827">
    <property type="entry name" value="bZIP"/>
</dbReference>
<organism evidence="9">
    <name type="scientific">Arion vulgaris</name>
    <dbReference type="NCBI Taxonomy" id="1028688"/>
    <lineage>
        <taxon>Eukaryota</taxon>
        <taxon>Metazoa</taxon>
        <taxon>Spiralia</taxon>
        <taxon>Lophotrochozoa</taxon>
        <taxon>Mollusca</taxon>
        <taxon>Gastropoda</taxon>
        <taxon>Heterobranchia</taxon>
        <taxon>Euthyneura</taxon>
        <taxon>Panpulmonata</taxon>
        <taxon>Eupulmonata</taxon>
        <taxon>Stylommatophora</taxon>
        <taxon>Helicina</taxon>
        <taxon>Arionoidea</taxon>
        <taxon>Arionidae</taxon>
        <taxon>Arion</taxon>
    </lineage>
</organism>
<evidence type="ECO:0000313" key="8">
    <source>
        <dbReference type="EMBL" id="CEK84135.1"/>
    </source>
</evidence>
<dbReference type="Gene3D" id="1.10.880.10">
    <property type="entry name" value="Transcription factor, Skn-1-like, DNA-binding domain"/>
    <property type="match status" value="1"/>
</dbReference>
<evidence type="ECO:0000256" key="3">
    <source>
        <dbReference type="ARBA" id="ARBA00023159"/>
    </source>
</evidence>
<feature type="domain" description="BZIP" evidence="7">
    <location>
        <begin position="186"/>
        <end position="249"/>
    </location>
</feature>
<dbReference type="PROSITE" id="PS00036">
    <property type="entry name" value="BZIP_BASIC"/>
    <property type="match status" value="1"/>
</dbReference>
<feature type="region of interest" description="Disordered" evidence="6">
    <location>
        <begin position="61"/>
        <end position="127"/>
    </location>
</feature>
<evidence type="ECO:0000256" key="2">
    <source>
        <dbReference type="ARBA" id="ARBA00023125"/>
    </source>
</evidence>
<proteinExistence type="predicted"/>
<dbReference type="EMBL" id="HACG01037271">
    <property type="protein sequence ID" value="CEK84136.1"/>
    <property type="molecule type" value="Transcribed_RNA"/>
</dbReference>
<reference evidence="9" key="1">
    <citation type="submission" date="2014-12" db="EMBL/GenBank/DDBJ databases">
        <title>Insight into the proteome of Arion vulgaris.</title>
        <authorList>
            <person name="Aradska J."/>
            <person name="Bulat T."/>
            <person name="Smidak R."/>
            <person name="Sarate P."/>
            <person name="Gangsoo J."/>
            <person name="Sialana F."/>
            <person name="Bilban M."/>
            <person name="Lubec G."/>
        </authorList>
    </citation>
    <scope>NUCLEOTIDE SEQUENCE</scope>
    <source>
        <tissue evidence="9">Skin</tissue>
    </source>
</reference>
<evidence type="ECO:0000259" key="7">
    <source>
        <dbReference type="PROSITE" id="PS50217"/>
    </source>
</evidence>
<accession>A0A0B7AVT5</accession>
<evidence type="ECO:0000313" key="9">
    <source>
        <dbReference type="EMBL" id="CEK84136.1"/>
    </source>
</evidence>
<dbReference type="EMBL" id="HACG01037270">
    <property type="protein sequence ID" value="CEK84135.1"/>
    <property type="molecule type" value="Transcribed_RNA"/>
</dbReference>
<dbReference type="InterPro" id="IPR047167">
    <property type="entry name" value="NFE2-like"/>
</dbReference>
<evidence type="ECO:0000256" key="4">
    <source>
        <dbReference type="ARBA" id="ARBA00023163"/>
    </source>
</evidence>
<evidence type="ECO:0000256" key="5">
    <source>
        <dbReference type="ARBA" id="ARBA00023242"/>
    </source>
</evidence>
<dbReference type="InterPro" id="IPR004826">
    <property type="entry name" value="bZIP_Maf"/>
</dbReference>
<dbReference type="AlphaFoldDB" id="A0A0B7AVT5"/>
<dbReference type="PANTHER" id="PTHR24411">
    <property type="entry name" value="NUCLEAR FACTOR ERYTHROID 2-RELATED FACTOR"/>
    <property type="match status" value="1"/>
</dbReference>
<keyword evidence="1" id="KW-0805">Transcription regulation</keyword>